<sequence>MPARPHARMRRRRLRHGRRFLAASAASRTASLTDQSPTGRPDGLSHAASRPRTRLARRPRTARKSRPTRPERR</sequence>
<name>A0ABN7AZZ6_9HEMI</name>
<feature type="region of interest" description="Disordered" evidence="1">
    <location>
        <begin position="21"/>
        <end position="73"/>
    </location>
</feature>
<accession>A0ABN7AZZ6</accession>
<protein>
    <submittedName>
        <fullName evidence="2">Uncharacterized protein</fullName>
    </submittedName>
</protein>
<evidence type="ECO:0000256" key="1">
    <source>
        <dbReference type="SAM" id="MobiDB-lite"/>
    </source>
</evidence>
<proteinExistence type="predicted"/>
<keyword evidence="3" id="KW-1185">Reference proteome</keyword>
<dbReference type="Proteomes" id="UP001307889">
    <property type="component" value="Chromosome 6"/>
</dbReference>
<feature type="compositionally biased region" description="Low complexity" evidence="1">
    <location>
        <begin position="21"/>
        <end position="33"/>
    </location>
</feature>
<evidence type="ECO:0000313" key="3">
    <source>
        <dbReference type="Proteomes" id="UP001307889"/>
    </source>
</evidence>
<organism evidence="2 3">
    <name type="scientific">Nesidiocoris tenuis</name>
    <dbReference type="NCBI Taxonomy" id="355587"/>
    <lineage>
        <taxon>Eukaryota</taxon>
        <taxon>Metazoa</taxon>
        <taxon>Ecdysozoa</taxon>
        <taxon>Arthropoda</taxon>
        <taxon>Hexapoda</taxon>
        <taxon>Insecta</taxon>
        <taxon>Pterygota</taxon>
        <taxon>Neoptera</taxon>
        <taxon>Paraneoptera</taxon>
        <taxon>Hemiptera</taxon>
        <taxon>Heteroptera</taxon>
        <taxon>Panheteroptera</taxon>
        <taxon>Cimicomorpha</taxon>
        <taxon>Miridae</taxon>
        <taxon>Dicyphina</taxon>
        <taxon>Nesidiocoris</taxon>
    </lineage>
</organism>
<dbReference type="EMBL" id="AP028914">
    <property type="protein sequence ID" value="BES96052.1"/>
    <property type="molecule type" value="Genomic_DNA"/>
</dbReference>
<reference evidence="2 3" key="1">
    <citation type="submission" date="2023-09" db="EMBL/GenBank/DDBJ databases">
        <title>Nesidiocoris tenuis whole genome shotgun sequence.</title>
        <authorList>
            <person name="Shibata T."/>
            <person name="Shimoda M."/>
            <person name="Kobayashi T."/>
            <person name="Uehara T."/>
        </authorList>
    </citation>
    <scope>NUCLEOTIDE SEQUENCE [LARGE SCALE GENOMIC DNA]</scope>
    <source>
        <strain evidence="2 3">Japan</strain>
    </source>
</reference>
<gene>
    <name evidence="2" type="ORF">NTJ_08862</name>
</gene>
<evidence type="ECO:0000313" key="2">
    <source>
        <dbReference type="EMBL" id="BES96052.1"/>
    </source>
</evidence>
<feature type="compositionally biased region" description="Basic residues" evidence="1">
    <location>
        <begin position="49"/>
        <end position="67"/>
    </location>
</feature>